<proteinExistence type="predicted"/>
<feature type="transmembrane region" description="Helical" evidence="1">
    <location>
        <begin position="21"/>
        <end position="39"/>
    </location>
</feature>
<feature type="transmembrane region" description="Helical" evidence="1">
    <location>
        <begin position="421"/>
        <end position="443"/>
    </location>
</feature>
<keyword evidence="1" id="KW-0472">Membrane</keyword>
<organism evidence="2">
    <name type="scientific">viral metagenome</name>
    <dbReference type="NCBI Taxonomy" id="1070528"/>
    <lineage>
        <taxon>unclassified sequences</taxon>
        <taxon>metagenomes</taxon>
        <taxon>organismal metagenomes</taxon>
    </lineage>
</organism>
<dbReference type="EMBL" id="MN740233">
    <property type="protein sequence ID" value="QHT95004.1"/>
    <property type="molecule type" value="Genomic_DNA"/>
</dbReference>
<evidence type="ECO:0000256" key="1">
    <source>
        <dbReference type="SAM" id="Phobius"/>
    </source>
</evidence>
<reference evidence="2" key="1">
    <citation type="journal article" date="2020" name="Nature">
        <title>Giant virus diversity and host interactions through global metagenomics.</title>
        <authorList>
            <person name="Schulz F."/>
            <person name="Roux S."/>
            <person name="Paez-Espino D."/>
            <person name="Jungbluth S."/>
            <person name="Walsh D.A."/>
            <person name="Denef V.J."/>
            <person name="McMahon K.D."/>
            <person name="Konstantinidis K.T."/>
            <person name="Eloe-Fadrosh E.A."/>
            <person name="Kyrpides N.C."/>
            <person name="Woyke T."/>
        </authorList>
    </citation>
    <scope>NUCLEOTIDE SEQUENCE</scope>
    <source>
        <strain evidence="3">GVMAG-M-3300024261-37</strain>
        <strain evidence="2">GVMAG-S-1039698-54</strain>
    </source>
</reference>
<accession>A0A6C0AMC4</accession>
<name>A0A6C0AMC4_9ZZZZ</name>
<evidence type="ECO:0000313" key="2">
    <source>
        <dbReference type="EMBL" id="QHS80445.1"/>
    </source>
</evidence>
<sequence length="596" mass="69594">MDVYLKNTIQIIKITSYNIMQLFRILLYLFHFTSFLILANQITVKNYDLAFNKTYYGNVSILCKNQGACNMTKIYCDTGNCYIEATGNNKGQLNNLIIDARNIRKGYKFELKCGSQTQNTVGNTNCNNVKVLCPLHRGATCKCTNCNYREVKFYCELGIGVYCTGSRVIPSWNKNNIWCDSGESNNPYGGYGGYGGSGKYICDDIDWGIASCEATYTNPTISSSLYNFAPNDKCIAFQTTFYSSYYNEDYTQITTHSCRETINASNNEYKYHLPICVKYISKPDNIPDLKQYFNITRIIIKNKTNIINQTNWIDKQIINLINKTRWINKTNIIEKINLIDKVIINWIDKIRWINKTNIIEKIRIIIINKTKWIYQIRINWTNKTNEIRKIINQTLITRVENKENYENNKNSTKFELDLNNIFVLGGLSFGGLIILSCTFYVSWKCWLQEKVERMIMTWLIGEEGVNCLERVGCFNEYFEALREIKIKKNDIVEYYGLTPEEIAVCKETKAINKIKYLEALNIRFEELAKHAVRPRDSYHKELFKNIIKEPKKNIEMCRQDIPIKEEEPPILEQEKMIINILPGTPRRRLPRRSMEI</sequence>
<dbReference type="EMBL" id="MN740680">
    <property type="protein sequence ID" value="QHS80445.1"/>
    <property type="molecule type" value="Genomic_DNA"/>
</dbReference>
<dbReference type="AlphaFoldDB" id="A0A6C0AMC4"/>
<keyword evidence="1" id="KW-0812">Transmembrane</keyword>
<keyword evidence="1" id="KW-1133">Transmembrane helix</keyword>
<evidence type="ECO:0000313" key="3">
    <source>
        <dbReference type="EMBL" id="QHT95004.1"/>
    </source>
</evidence>
<protein>
    <submittedName>
        <fullName evidence="2">Uncharacterized protein</fullName>
    </submittedName>
</protein>